<dbReference type="InterPro" id="IPR050090">
    <property type="entry name" value="Tyrosine_recombinase_XerCD"/>
</dbReference>
<evidence type="ECO:0000259" key="7">
    <source>
        <dbReference type="PROSITE" id="PS51898"/>
    </source>
</evidence>
<dbReference type="EMBL" id="CZBP01000057">
    <property type="protein sequence ID" value="CUQ42853.1"/>
    <property type="molecule type" value="Genomic_DNA"/>
</dbReference>
<keyword evidence="4 6" id="KW-0238">DNA-binding</keyword>
<evidence type="ECO:0000256" key="2">
    <source>
        <dbReference type="ARBA" id="ARBA00008857"/>
    </source>
</evidence>
<dbReference type="Proteomes" id="UP000095762">
    <property type="component" value="Unassembled WGS sequence"/>
</dbReference>
<evidence type="ECO:0000313" key="10">
    <source>
        <dbReference type="Proteomes" id="UP000095762"/>
    </source>
</evidence>
<keyword evidence="5" id="KW-0233">DNA recombination</keyword>
<dbReference type="SUPFAM" id="SSF56349">
    <property type="entry name" value="DNA breaking-rejoining enzymes"/>
    <property type="match status" value="1"/>
</dbReference>
<reference evidence="9 10" key="1">
    <citation type="submission" date="2015-09" db="EMBL/GenBank/DDBJ databases">
        <authorList>
            <consortium name="Pathogen Informatics"/>
        </authorList>
    </citation>
    <scope>NUCLEOTIDE SEQUENCE [LARGE SCALE GENOMIC DNA]</scope>
    <source>
        <strain evidence="9 10">2789STDY5834957</strain>
    </source>
</reference>
<dbReference type="CDD" id="cd01189">
    <property type="entry name" value="INT_ICEBs1_C_like"/>
    <property type="match status" value="1"/>
</dbReference>
<evidence type="ECO:0000256" key="4">
    <source>
        <dbReference type="ARBA" id="ARBA00023125"/>
    </source>
</evidence>
<dbReference type="PROSITE" id="PS51900">
    <property type="entry name" value="CB"/>
    <property type="match status" value="1"/>
</dbReference>
<dbReference type="Pfam" id="PF14659">
    <property type="entry name" value="Phage_int_SAM_3"/>
    <property type="match status" value="1"/>
</dbReference>
<evidence type="ECO:0000256" key="1">
    <source>
        <dbReference type="ARBA" id="ARBA00003283"/>
    </source>
</evidence>
<evidence type="ECO:0000256" key="5">
    <source>
        <dbReference type="ARBA" id="ARBA00023172"/>
    </source>
</evidence>
<dbReference type="PROSITE" id="PS51898">
    <property type="entry name" value="TYR_RECOMBINASE"/>
    <property type="match status" value="1"/>
</dbReference>
<dbReference type="InterPro" id="IPR028259">
    <property type="entry name" value="AP2-like_int_N"/>
</dbReference>
<comment type="function">
    <text evidence="1">Site-specific tyrosine recombinase, which acts by catalyzing the cutting and rejoining of the recombining DNA molecules.</text>
</comment>
<dbReference type="Gene3D" id="1.10.443.10">
    <property type="entry name" value="Intergrase catalytic core"/>
    <property type="match status" value="1"/>
</dbReference>
<dbReference type="GO" id="GO:0006310">
    <property type="term" value="P:DNA recombination"/>
    <property type="evidence" value="ECO:0007669"/>
    <property type="project" value="UniProtKB-KW"/>
</dbReference>
<keyword evidence="3" id="KW-0229">DNA integration</keyword>
<organism evidence="9 10">
    <name type="scientific">Blautia obeum</name>
    <dbReference type="NCBI Taxonomy" id="40520"/>
    <lineage>
        <taxon>Bacteria</taxon>
        <taxon>Bacillati</taxon>
        <taxon>Bacillota</taxon>
        <taxon>Clostridia</taxon>
        <taxon>Lachnospirales</taxon>
        <taxon>Lachnospiraceae</taxon>
        <taxon>Blautia</taxon>
    </lineage>
</organism>
<dbReference type="GO" id="GO:0003677">
    <property type="term" value="F:DNA binding"/>
    <property type="evidence" value="ECO:0007669"/>
    <property type="project" value="UniProtKB-UniRule"/>
</dbReference>
<accession>A0A174W6S1</accession>
<dbReference type="InterPro" id="IPR002104">
    <property type="entry name" value="Integrase_catalytic"/>
</dbReference>
<dbReference type="InterPro" id="IPR013762">
    <property type="entry name" value="Integrase-like_cat_sf"/>
</dbReference>
<dbReference type="InterPro" id="IPR004107">
    <property type="entry name" value="Integrase_SAM-like_N"/>
</dbReference>
<dbReference type="InterPro" id="IPR010998">
    <property type="entry name" value="Integrase_recombinase_N"/>
</dbReference>
<proteinExistence type="inferred from homology"/>
<dbReference type="PANTHER" id="PTHR30349:SF64">
    <property type="entry name" value="PROPHAGE INTEGRASE INTD-RELATED"/>
    <property type="match status" value="1"/>
</dbReference>
<evidence type="ECO:0000259" key="8">
    <source>
        <dbReference type="PROSITE" id="PS51900"/>
    </source>
</evidence>
<sequence length="370" mass="43157">MAIYKNNNGTWYVMIRYQDWTGARKQKCKRGFATRKEAADWELQFKMQKKANLDMTMESFCALYEEDVRPSLKQSTWLTKENIIQKKILPYLGQRKVSEITAKDVMDWHNQMRKLKTKTGKLLSPTYLKTIHGQLSTIFNHAVKYYDLSTNPARKAGALGTEEGKEMLFWTKEEYKLFAKEMMDKPLSYYAFQLLYWCGIRSGELLALTPADFNFKKKTLRINKSYQRLQGKDVITTPKTKNSIRTVVMPQFLCDEMQDCLKLYYSLKPDDRIFPVTKYYLNHEMERGCKACGVKKIRVHDLRHSHVSLLINMGYTALAIGKRVGHSAEKITYRYAHLFPSVQLDMAEQLDAENMKEEPNEMEGGFANVS</sequence>
<dbReference type="InterPro" id="IPR044068">
    <property type="entry name" value="CB"/>
</dbReference>
<feature type="domain" description="Tyr recombinase" evidence="7">
    <location>
        <begin position="165"/>
        <end position="348"/>
    </location>
</feature>
<comment type="similarity">
    <text evidence="2">Belongs to the 'phage' integrase family.</text>
</comment>
<feature type="domain" description="Core-binding (CB)" evidence="8">
    <location>
        <begin position="55"/>
        <end position="143"/>
    </location>
</feature>
<evidence type="ECO:0000313" key="9">
    <source>
        <dbReference type="EMBL" id="CUQ42853.1"/>
    </source>
</evidence>
<name>A0A174W6S1_9FIRM</name>
<dbReference type="PANTHER" id="PTHR30349">
    <property type="entry name" value="PHAGE INTEGRASE-RELATED"/>
    <property type="match status" value="1"/>
</dbReference>
<dbReference type="RefSeq" id="WP_055060784.1">
    <property type="nucleotide sequence ID" value="NZ_CZBP01000057.1"/>
</dbReference>
<dbReference type="Gene3D" id="1.10.150.130">
    <property type="match status" value="1"/>
</dbReference>
<dbReference type="Pfam" id="PF14657">
    <property type="entry name" value="Arm-DNA-bind_4"/>
    <property type="match status" value="1"/>
</dbReference>
<dbReference type="GO" id="GO:0015074">
    <property type="term" value="P:DNA integration"/>
    <property type="evidence" value="ECO:0007669"/>
    <property type="project" value="UniProtKB-KW"/>
</dbReference>
<dbReference type="Pfam" id="PF00589">
    <property type="entry name" value="Phage_integrase"/>
    <property type="match status" value="1"/>
</dbReference>
<gene>
    <name evidence="9" type="ORF">ERS852569_03893</name>
</gene>
<dbReference type="InterPro" id="IPR011010">
    <property type="entry name" value="DNA_brk_join_enz"/>
</dbReference>
<dbReference type="AlphaFoldDB" id="A0A174W6S1"/>
<evidence type="ECO:0000256" key="3">
    <source>
        <dbReference type="ARBA" id="ARBA00022908"/>
    </source>
</evidence>
<evidence type="ECO:0000256" key="6">
    <source>
        <dbReference type="PROSITE-ProRule" id="PRU01248"/>
    </source>
</evidence>
<protein>
    <submittedName>
        <fullName evidence="9">Site-specific tyrosine recombinase XerC</fullName>
    </submittedName>
</protein>